<dbReference type="Proteomes" id="UP000035017">
    <property type="component" value="Unassembled WGS sequence"/>
</dbReference>
<sequence length="368" mass="41629">MPELKNLTPFPNFRYYSRDNENREFGIVIVKATYEVAGDGTLVAAEEQAPMLFTDKCHGEVNVSSLWHPSDLVPYKPSTDIIVNAVARSLDGQPSRSWECGLSIGRNAEVLLEKRLRVTGPRWWKPIWERQLRDEEITNWRDHRRLFARWELSEPDPITELPLRYEYAFGGEIETGLDDEGNTTFDTNHYNPIGIGKIDQETSNHTAAIPAPQIESVDDPVTVPYESYAPVNLGPIPPAWLPRRPLGGTLDKHWLENVWPAWPQDYSFAYHNSATPGMTVTPFLVGGEHIKLEGMSRSGSSSLRLPTQQMLATFSDGEGQGGTVELNLDTVFIDVASKRDKDWRVCLTWRTTFPPDQFETITLETNVS</sequence>
<evidence type="ECO:0000259" key="1">
    <source>
        <dbReference type="Pfam" id="PF09937"/>
    </source>
</evidence>
<dbReference type="EMBL" id="JXQV01000045">
    <property type="protein sequence ID" value="KIP98082.1"/>
    <property type="molecule type" value="Genomic_DNA"/>
</dbReference>
<comment type="caution">
    <text evidence="2">The sequence shown here is derived from an EMBL/GenBank/DDBJ whole genome shotgun (WGS) entry which is preliminary data.</text>
</comment>
<protein>
    <recommendedName>
        <fullName evidence="1">DUF2169 domain-containing protein</fullName>
    </recommendedName>
</protein>
<accession>A0A0D0JRS9</accession>
<gene>
    <name evidence="2" type="ORF">RU07_22880</name>
</gene>
<feature type="domain" description="DUF2169" evidence="1">
    <location>
        <begin position="22"/>
        <end position="350"/>
    </location>
</feature>
<organism evidence="2 3">
    <name type="scientific">Agrobacterium tumefaciens</name>
    <dbReference type="NCBI Taxonomy" id="358"/>
    <lineage>
        <taxon>Bacteria</taxon>
        <taxon>Pseudomonadati</taxon>
        <taxon>Pseudomonadota</taxon>
        <taxon>Alphaproteobacteria</taxon>
        <taxon>Hyphomicrobiales</taxon>
        <taxon>Rhizobiaceae</taxon>
        <taxon>Rhizobium/Agrobacterium group</taxon>
        <taxon>Agrobacterium</taxon>
        <taxon>Agrobacterium tumefaciens complex</taxon>
    </lineage>
</organism>
<name>A0A0D0JRS9_AGRTU</name>
<dbReference type="InterPro" id="IPR018683">
    <property type="entry name" value="DUF2169"/>
</dbReference>
<proteinExistence type="predicted"/>
<evidence type="ECO:0000313" key="2">
    <source>
        <dbReference type="EMBL" id="KIP98082.1"/>
    </source>
</evidence>
<dbReference type="AlphaFoldDB" id="A0A0D0JRS9"/>
<reference evidence="2 3" key="1">
    <citation type="submission" date="2014-12" db="EMBL/GenBank/DDBJ databases">
        <title>16Stimator: statistical estimation of ribosomal gene copy numbers from draft genome assemblies.</title>
        <authorList>
            <person name="Perisin M.A."/>
            <person name="Vetter M."/>
            <person name="Gilbert J.A."/>
            <person name="Bergelson J."/>
        </authorList>
    </citation>
    <scope>NUCLEOTIDE SEQUENCE [LARGE SCALE GENOMIC DNA]</scope>
    <source>
        <strain evidence="2 3">MEJ076</strain>
    </source>
</reference>
<evidence type="ECO:0000313" key="3">
    <source>
        <dbReference type="Proteomes" id="UP000035017"/>
    </source>
</evidence>
<dbReference type="OrthoDB" id="237820at2"/>
<dbReference type="Pfam" id="PF09937">
    <property type="entry name" value="DUF2169"/>
    <property type="match status" value="1"/>
</dbReference>